<dbReference type="EMBL" id="OMOD01000164">
    <property type="protein sequence ID" value="SPF46764.1"/>
    <property type="molecule type" value="Genomic_DNA"/>
</dbReference>
<sequence length="136" mass="15000">MPVNGQFRFARNDKKLELIKVFLQDGLVRIVLPGTRPARLRLPGMVPGGSGIPACSSRSQLCYNFRRRIEKRAAQRTKRARPRSGYEHVLDEVETPRNGSACCAGSFGARGELQGIFPGRHSQFDHYSALGSAGCL</sequence>
<gene>
    <name evidence="1" type="ORF">SBA1_680018</name>
</gene>
<name>A0A2U3L4C4_9BACT</name>
<accession>A0A2U3L4C4</accession>
<evidence type="ECO:0000313" key="2">
    <source>
        <dbReference type="Proteomes" id="UP000238701"/>
    </source>
</evidence>
<reference evidence="2" key="1">
    <citation type="submission" date="2018-02" db="EMBL/GenBank/DDBJ databases">
        <authorList>
            <person name="Hausmann B."/>
        </authorList>
    </citation>
    <scope>NUCLEOTIDE SEQUENCE [LARGE SCALE GENOMIC DNA]</scope>
    <source>
        <strain evidence="2">Peat soil MAG SbA1</strain>
    </source>
</reference>
<evidence type="ECO:0000313" key="1">
    <source>
        <dbReference type="EMBL" id="SPF46764.1"/>
    </source>
</evidence>
<proteinExistence type="predicted"/>
<protein>
    <submittedName>
        <fullName evidence="1">Uncharacterized protein</fullName>
    </submittedName>
</protein>
<dbReference type="AlphaFoldDB" id="A0A2U3L4C4"/>
<dbReference type="Proteomes" id="UP000238701">
    <property type="component" value="Unassembled WGS sequence"/>
</dbReference>
<organism evidence="1 2">
    <name type="scientific">Candidatus Sulfotelmatobacter kueseliae</name>
    <dbReference type="NCBI Taxonomy" id="2042962"/>
    <lineage>
        <taxon>Bacteria</taxon>
        <taxon>Pseudomonadati</taxon>
        <taxon>Acidobacteriota</taxon>
        <taxon>Terriglobia</taxon>
        <taxon>Terriglobales</taxon>
        <taxon>Candidatus Korobacteraceae</taxon>
        <taxon>Candidatus Sulfotelmatobacter</taxon>
    </lineage>
</organism>